<dbReference type="KEGG" id="spse:SULPSESMR1_00357"/>
<sequence length="102" mass="11358">MEFLDRAKWPDSVAAIEALNSQLYCPPTQPLTTLAQARAGTRNYLQDLRDRMRAHIDDGAGVIGSVDVDRSAFFYPEQFDALAGRNAQANWLRLQGAEDTSE</sequence>
<accession>A0A221JWS7</accession>
<reference evidence="1 2" key="1">
    <citation type="submission" date="2017-07" db="EMBL/GenBank/DDBJ databases">
        <title>Genome Sequence of Sulfitobacter pseudonitzschiae Strain SMR1 Isolated from a culture of the Diatom Skeletonema marinoi.</title>
        <authorList>
            <person name="Topel M."/>
            <person name="Pinder M.I.M."/>
            <person name="Johansson O.N."/>
            <person name="Kourtchenko O."/>
            <person name="Godhe A."/>
            <person name="Clarke A.K."/>
        </authorList>
    </citation>
    <scope>NUCLEOTIDE SEQUENCE [LARGE SCALE GENOMIC DNA]</scope>
    <source>
        <strain evidence="1 2">SMR1</strain>
    </source>
</reference>
<evidence type="ECO:0000313" key="2">
    <source>
        <dbReference type="Proteomes" id="UP000199754"/>
    </source>
</evidence>
<organism evidence="1 2">
    <name type="scientific">Pseudosulfitobacter pseudonitzschiae</name>
    <dbReference type="NCBI Taxonomy" id="1402135"/>
    <lineage>
        <taxon>Bacteria</taxon>
        <taxon>Pseudomonadati</taxon>
        <taxon>Pseudomonadota</taxon>
        <taxon>Alphaproteobacteria</taxon>
        <taxon>Rhodobacterales</taxon>
        <taxon>Roseobacteraceae</taxon>
        <taxon>Pseudosulfitobacter</taxon>
    </lineage>
</organism>
<name>A0A221JWS7_9RHOB</name>
<evidence type="ECO:0000313" key="1">
    <source>
        <dbReference type="EMBL" id="ASM71192.1"/>
    </source>
</evidence>
<proteinExistence type="predicted"/>
<dbReference type="Proteomes" id="UP000199754">
    <property type="component" value="Chromosome"/>
</dbReference>
<protein>
    <submittedName>
        <fullName evidence="1">SoxH protein</fullName>
    </submittedName>
</protein>
<keyword evidence="2" id="KW-1185">Reference proteome</keyword>
<dbReference type="AlphaFoldDB" id="A0A221JWS7"/>
<gene>
    <name evidence="1" type="ORF">SULPSESMR1_00357</name>
</gene>
<dbReference type="EMBL" id="CP022415">
    <property type="protein sequence ID" value="ASM71192.1"/>
    <property type="molecule type" value="Genomic_DNA"/>
</dbReference>